<dbReference type="Gene3D" id="1.10.10.10">
    <property type="entry name" value="Winged helix-like DNA-binding domain superfamily/Winged helix DNA-binding domain"/>
    <property type="match status" value="1"/>
</dbReference>
<evidence type="ECO:0008006" key="6">
    <source>
        <dbReference type="Google" id="ProtNLM"/>
    </source>
</evidence>
<dbReference type="EMBL" id="BONX01000027">
    <property type="protein sequence ID" value="GIG97589.1"/>
    <property type="molecule type" value="Genomic_DNA"/>
</dbReference>
<accession>A0ABQ4ESG0</accession>
<feature type="domain" description="DUF2087" evidence="3">
    <location>
        <begin position="114"/>
        <end position="180"/>
    </location>
</feature>
<organism evidence="4 5">
    <name type="scientific">Plantactinospora mayteni</name>
    <dbReference type="NCBI Taxonomy" id="566021"/>
    <lineage>
        <taxon>Bacteria</taxon>
        <taxon>Bacillati</taxon>
        <taxon>Actinomycetota</taxon>
        <taxon>Actinomycetes</taxon>
        <taxon>Micromonosporales</taxon>
        <taxon>Micromonosporaceae</taxon>
        <taxon>Plantactinospora</taxon>
    </lineage>
</organism>
<evidence type="ECO:0000313" key="4">
    <source>
        <dbReference type="EMBL" id="GIG97589.1"/>
    </source>
</evidence>
<dbReference type="InterPro" id="IPR018656">
    <property type="entry name" value="DUF2087"/>
</dbReference>
<dbReference type="InterPro" id="IPR036390">
    <property type="entry name" value="WH_DNA-bd_sf"/>
</dbReference>
<dbReference type="Pfam" id="PF01978">
    <property type="entry name" value="TrmB"/>
    <property type="match status" value="1"/>
</dbReference>
<dbReference type="Pfam" id="PF09860">
    <property type="entry name" value="DUF2087"/>
    <property type="match status" value="1"/>
</dbReference>
<dbReference type="InterPro" id="IPR036388">
    <property type="entry name" value="WH-like_DNA-bd_sf"/>
</dbReference>
<evidence type="ECO:0000256" key="1">
    <source>
        <dbReference type="SAM" id="MobiDB-lite"/>
    </source>
</evidence>
<evidence type="ECO:0000259" key="3">
    <source>
        <dbReference type="Pfam" id="PF09860"/>
    </source>
</evidence>
<reference evidence="4 5" key="1">
    <citation type="submission" date="2021-01" db="EMBL/GenBank/DDBJ databases">
        <title>Whole genome shotgun sequence of Plantactinospora mayteni NBRC 109088.</title>
        <authorList>
            <person name="Komaki H."/>
            <person name="Tamura T."/>
        </authorList>
    </citation>
    <scope>NUCLEOTIDE SEQUENCE [LARGE SCALE GENOMIC DNA]</scope>
    <source>
        <strain evidence="4 5">NBRC 109088</strain>
    </source>
</reference>
<sequence length="201" mass="21626">MTTEPISDASPEMLIGLLAEPDRLATFAAVVLGAGEAAEVAERTGLPARTVHAALRRLESGGLVETVDGRAVAVVGAFKEAVRAHPPASGEPDAELDPDRATAAVLRAFVRDGRITQMPAVHGRRRLLLEHVVTTFEPGVRYAEREVNALLRAWYDDYAALRRYLVDEVLLTRRDGVYWRSGGPVDLDPGPTATAPDGLPD</sequence>
<gene>
    <name evidence="4" type="ORF">Pma05_41620</name>
</gene>
<keyword evidence="5" id="KW-1185">Reference proteome</keyword>
<comment type="caution">
    <text evidence="4">The sequence shown here is derived from an EMBL/GenBank/DDBJ whole genome shotgun (WGS) entry which is preliminary data.</text>
</comment>
<dbReference type="RefSeq" id="WP_239312743.1">
    <property type="nucleotide sequence ID" value="NZ_BAAAZQ010000013.1"/>
</dbReference>
<evidence type="ECO:0000259" key="2">
    <source>
        <dbReference type="Pfam" id="PF01978"/>
    </source>
</evidence>
<dbReference type="SUPFAM" id="SSF46785">
    <property type="entry name" value="Winged helix' DNA-binding domain"/>
    <property type="match status" value="1"/>
</dbReference>
<name>A0ABQ4ESG0_9ACTN</name>
<evidence type="ECO:0000313" key="5">
    <source>
        <dbReference type="Proteomes" id="UP000621500"/>
    </source>
</evidence>
<feature type="region of interest" description="Disordered" evidence="1">
    <location>
        <begin position="182"/>
        <end position="201"/>
    </location>
</feature>
<feature type="domain" description="Transcription regulator TrmB N-terminal" evidence="2">
    <location>
        <begin position="29"/>
        <end position="70"/>
    </location>
</feature>
<dbReference type="InterPro" id="IPR002831">
    <property type="entry name" value="Tscrpt_reg_TrmB_N"/>
</dbReference>
<protein>
    <recommendedName>
        <fullName evidence="6">DUF2087 domain-containing protein</fullName>
    </recommendedName>
</protein>
<dbReference type="Proteomes" id="UP000621500">
    <property type="component" value="Unassembled WGS sequence"/>
</dbReference>
<proteinExistence type="predicted"/>